<dbReference type="InterPro" id="IPR035892">
    <property type="entry name" value="C2_domain_sf"/>
</dbReference>
<sequence length="634" mass="72074">MADNDSEEPVLRHGHQTDKIVPKLVGQADKLQHKAQTQLGIGAHDKKAPAGGFDDTPLPKLPPGYTIKITFHKAENLPFADLKTLSSDPYILAVLKTDIPKRHKHDPDLKLRTPTIHRSTNPEWNTEWIVANIPKSGFYLKCRLYDEDPSDHDDRLGNVHINIDAIDDKWTGFSHRKFELKKRMGSKRAYTFRGAAALVSRRIKMSGDLIVSVENLGRTDDDNGGRAYTIGPLAWSRHFSPLIGRLVGIKDTEEGQDGKKTEKYNFQAIQMQLRGPVPADLYHRYVEFKPFVAGMFTAHSLRGRLLNRALHHQHARIYNYDRTTKYGIFQEPSIEMTKQFLDFAHWDEGGRIFTYVLTLDAQLRFTETGKEFGVDLLSKHTMHSDVSIYIAFSGEFFIRRIRHAHLHKKDKNVEPTTDTHPPAPDPEDSNDADKAHEGNDGNINSTDKKKRDKSKPKDSNSNLNSLSSRDPSDYELIIDNDSGTYRPNAKKLPLFRDFLSRNFPGLKVVTLDCQADEEKMNKLKNEQRERKKQSGRQVMYMQNMSMSSLSSSDEERLEHEATEGQPKESKYKHEMHKLMDGGTDQHHDPMMEEVGQQDGSAQKNNPKGGQDGEKNTKHEADGGNVPNPEAVKQQ</sequence>
<dbReference type="PROSITE" id="PS50004">
    <property type="entry name" value="C2"/>
    <property type="match status" value="1"/>
</dbReference>
<evidence type="ECO:0000313" key="4">
    <source>
        <dbReference type="Proteomes" id="UP001161757"/>
    </source>
</evidence>
<dbReference type="SUPFAM" id="SSF49562">
    <property type="entry name" value="C2 domain (Calcium/lipid-binding domain, CaLB)"/>
    <property type="match status" value="1"/>
</dbReference>
<gene>
    <name evidence="3" type="ORF">HRR80_003883</name>
</gene>
<dbReference type="PANTHER" id="PTHR47800:SF5">
    <property type="entry name" value="FER-1-LIKE PROTEIN 6"/>
    <property type="match status" value="1"/>
</dbReference>
<reference evidence="3" key="1">
    <citation type="submission" date="2023-01" db="EMBL/GenBank/DDBJ databases">
        <title>Exophiala dermititidis isolated from Cystic Fibrosis Patient.</title>
        <authorList>
            <person name="Kurbessoian T."/>
            <person name="Crocker A."/>
            <person name="Murante D."/>
            <person name="Hogan D.A."/>
            <person name="Stajich J.E."/>
        </authorList>
    </citation>
    <scope>NUCLEOTIDE SEQUENCE</scope>
    <source>
        <strain evidence="3">Ex8</strain>
    </source>
</reference>
<feature type="compositionally biased region" description="Basic and acidic residues" evidence="1">
    <location>
        <begin position="520"/>
        <end position="529"/>
    </location>
</feature>
<feature type="compositionally biased region" description="Low complexity" evidence="1">
    <location>
        <begin position="459"/>
        <end position="469"/>
    </location>
</feature>
<feature type="region of interest" description="Disordered" evidence="1">
    <location>
        <begin position="520"/>
        <end position="634"/>
    </location>
</feature>
<dbReference type="Gene3D" id="2.60.40.150">
    <property type="entry name" value="C2 domain"/>
    <property type="match status" value="1"/>
</dbReference>
<feature type="compositionally biased region" description="Basic and acidic residues" evidence="1">
    <location>
        <begin position="610"/>
        <end position="621"/>
    </location>
</feature>
<dbReference type="PANTHER" id="PTHR47800">
    <property type="entry name" value="C2 DOMAIN-CONTAINING PROTEIN"/>
    <property type="match status" value="1"/>
</dbReference>
<name>A0AAN6IVA5_EXODE</name>
<feature type="compositionally biased region" description="Polar residues" evidence="1">
    <location>
        <begin position="597"/>
        <end position="607"/>
    </location>
</feature>
<accession>A0AAN6IVA5</accession>
<feature type="region of interest" description="Disordered" evidence="1">
    <location>
        <begin position="408"/>
        <end position="488"/>
    </location>
</feature>
<feature type="compositionally biased region" description="Basic and acidic residues" evidence="1">
    <location>
        <begin position="553"/>
        <end position="590"/>
    </location>
</feature>
<organism evidence="3 4">
    <name type="scientific">Exophiala dermatitidis</name>
    <name type="common">Black yeast-like fungus</name>
    <name type="synonym">Wangiella dermatitidis</name>
    <dbReference type="NCBI Taxonomy" id="5970"/>
    <lineage>
        <taxon>Eukaryota</taxon>
        <taxon>Fungi</taxon>
        <taxon>Dikarya</taxon>
        <taxon>Ascomycota</taxon>
        <taxon>Pezizomycotina</taxon>
        <taxon>Eurotiomycetes</taxon>
        <taxon>Chaetothyriomycetidae</taxon>
        <taxon>Chaetothyriales</taxon>
        <taxon>Herpotrichiellaceae</taxon>
        <taxon>Exophiala</taxon>
    </lineage>
</organism>
<evidence type="ECO:0000259" key="2">
    <source>
        <dbReference type="PROSITE" id="PS50004"/>
    </source>
</evidence>
<dbReference type="Pfam" id="PF00168">
    <property type="entry name" value="C2"/>
    <property type="match status" value="1"/>
</dbReference>
<dbReference type="EMBL" id="JAJGCB010000006">
    <property type="protein sequence ID" value="KAJ8991982.1"/>
    <property type="molecule type" value="Genomic_DNA"/>
</dbReference>
<dbReference type="GO" id="GO:0010628">
    <property type="term" value="P:positive regulation of gene expression"/>
    <property type="evidence" value="ECO:0007669"/>
    <property type="project" value="TreeGrafter"/>
</dbReference>
<dbReference type="AlphaFoldDB" id="A0AAN6IVA5"/>
<evidence type="ECO:0000256" key="1">
    <source>
        <dbReference type="SAM" id="MobiDB-lite"/>
    </source>
</evidence>
<evidence type="ECO:0000313" key="3">
    <source>
        <dbReference type="EMBL" id="KAJ8991982.1"/>
    </source>
</evidence>
<dbReference type="Proteomes" id="UP001161757">
    <property type="component" value="Unassembled WGS sequence"/>
</dbReference>
<dbReference type="SMART" id="SM00239">
    <property type="entry name" value="C2"/>
    <property type="match status" value="1"/>
</dbReference>
<protein>
    <recommendedName>
        <fullName evidence="2">C2 domain-containing protein</fullName>
    </recommendedName>
</protein>
<proteinExistence type="predicted"/>
<dbReference type="InterPro" id="IPR000008">
    <property type="entry name" value="C2_dom"/>
</dbReference>
<comment type="caution">
    <text evidence="3">The sequence shown here is derived from an EMBL/GenBank/DDBJ whole genome shotgun (WGS) entry which is preliminary data.</text>
</comment>
<feature type="domain" description="C2" evidence="2">
    <location>
        <begin position="47"/>
        <end position="178"/>
    </location>
</feature>